<dbReference type="HOGENOM" id="CLU_020211_11_2_0"/>
<evidence type="ECO:0000256" key="12">
    <source>
        <dbReference type="ARBA" id="ARBA00023012"/>
    </source>
</evidence>
<dbReference type="InterPro" id="IPR013767">
    <property type="entry name" value="PAS_fold"/>
</dbReference>
<proteinExistence type="predicted"/>
<evidence type="ECO:0000256" key="9">
    <source>
        <dbReference type="ARBA" id="ARBA00022777"/>
    </source>
</evidence>
<dbReference type="SUPFAM" id="SSF55785">
    <property type="entry name" value="PYP-like sensor domain (PAS domain)"/>
    <property type="match status" value="1"/>
</dbReference>
<keyword evidence="11 14" id="KW-1133">Transmembrane helix</keyword>
<dbReference type="eggNOG" id="COG3290">
    <property type="taxonomic scope" value="Bacteria"/>
</dbReference>
<feature type="transmembrane region" description="Helical" evidence="14">
    <location>
        <begin position="157"/>
        <end position="175"/>
    </location>
</feature>
<keyword evidence="6" id="KW-0808">Transferase</keyword>
<dbReference type="SUPFAM" id="SSF55874">
    <property type="entry name" value="ATPase domain of HSP90 chaperone/DNA topoisomerase II/histidine kinase"/>
    <property type="match status" value="1"/>
</dbReference>
<keyword evidence="9" id="KW-0418">Kinase</keyword>
<dbReference type="GO" id="GO:0005886">
    <property type="term" value="C:plasma membrane"/>
    <property type="evidence" value="ECO:0007669"/>
    <property type="project" value="UniProtKB-SubCell"/>
</dbReference>
<dbReference type="EMBL" id="CP002432">
    <property type="protein sequence ID" value="ADU66495.1"/>
    <property type="molecule type" value="Genomic_DNA"/>
</dbReference>
<dbReference type="Gene3D" id="1.10.287.130">
    <property type="match status" value="1"/>
</dbReference>
<evidence type="ECO:0000256" key="2">
    <source>
        <dbReference type="ARBA" id="ARBA00004651"/>
    </source>
</evidence>
<dbReference type="CDD" id="cd16915">
    <property type="entry name" value="HATPase_DpiB-CitA-like"/>
    <property type="match status" value="1"/>
</dbReference>
<dbReference type="Gene3D" id="3.30.450.20">
    <property type="entry name" value="PAS domain"/>
    <property type="match status" value="2"/>
</dbReference>
<evidence type="ECO:0000259" key="15">
    <source>
        <dbReference type="PROSITE" id="PS50109"/>
    </source>
</evidence>
<dbReference type="AlphaFoldDB" id="E6W175"/>
<comment type="catalytic activity">
    <reaction evidence="1">
        <text>ATP + protein L-histidine = ADP + protein N-phospho-L-histidine.</text>
        <dbReference type="EC" id="2.7.13.3"/>
    </reaction>
</comment>
<keyword evidence="13 14" id="KW-0472">Membrane</keyword>
<dbReference type="PANTHER" id="PTHR43547">
    <property type="entry name" value="TWO-COMPONENT HISTIDINE KINASE"/>
    <property type="match status" value="1"/>
</dbReference>
<dbReference type="PROSITE" id="PS50109">
    <property type="entry name" value="HIS_KIN"/>
    <property type="match status" value="1"/>
</dbReference>
<dbReference type="FunCoup" id="E6W175">
    <property type="interactions" value="78"/>
</dbReference>
<evidence type="ECO:0000313" key="17">
    <source>
        <dbReference type="Proteomes" id="UP000002572"/>
    </source>
</evidence>
<dbReference type="SMART" id="SM00387">
    <property type="entry name" value="HATPase_c"/>
    <property type="match status" value="1"/>
</dbReference>
<keyword evidence="10 16" id="KW-0067">ATP-binding</keyword>
<dbReference type="Proteomes" id="UP000002572">
    <property type="component" value="Chromosome"/>
</dbReference>
<dbReference type="GO" id="GO:0000155">
    <property type="term" value="F:phosphorelay sensor kinase activity"/>
    <property type="evidence" value="ECO:0007669"/>
    <property type="project" value="InterPro"/>
</dbReference>
<dbReference type="SMART" id="SM00091">
    <property type="entry name" value="PAS"/>
    <property type="match status" value="1"/>
</dbReference>
<dbReference type="STRING" id="653733.Selin_1767"/>
<evidence type="ECO:0000313" key="16">
    <source>
        <dbReference type="EMBL" id="ADU66495.1"/>
    </source>
</evidence>
<dbReference type="PANTHER" id="PTHR43547:SF3">
    <property type="entry name" value="SENSOR PROTEIN CITS"/>
    <property type="match status" value="1"/>
</dbReference>
<dbReference type="PRINTS" id="PR00344">
    <property type="entry name" value="BCTRLSENSOR"/>
</dbReference>
<gene>
    <name evidence="16" type="ordered locus">Selin_1767</name>
</gene>
<dbReference type="RefSeq" id="WP_013506375.1">
    <property type="nucleotide sequence ID" value="NC_014836.1"/>
</dbReference>
<dbReference type="InParanoid" id="E6W175"/>
<accession>E6W175</accession>
<dbReference type="GO" id="GO:0005524">
    <property type="term" value="F:ATP binding"/>
    <property type="evidence" value="ECO:0007669"/>
    <property type="project" value="UniProtKB-KW"/>
</dbReference>
<evidence type="ECO:0000256" key="8">
    <source>
        <dbReference type="ARBA" id="ARBA00022741"/>
    </source>
</evidence>
<keyword evidence="8" id="KW-0547">Nucleotide-binding</keyword>
<keyword evidence="4" id="KW-1003">Cell membrane</keyword>
<evidence type="ECO:0000256" key="10">
    <source>
        <dbReference type="ARBA" id="ARBA00022840"/>
    </source>
</evidence>
<dbReference type="InterPro" id="IPR029151">
    <property type="entry name" value="Sensor-like_sf"/>
</dbReference>
<dbReference type="SUPFAM" id="SSF55890">
    <property type="entry name" value="Sporulation response regulatory protein Spo0B"/>
    <property type="match status" value="1"/>
</dbReference>
<dbReference type="Pfam" id="PF17203">
    <property type="entry name" value="sCache_3_2"/>
    <property type="match status" value="1"/>
</dbReference>
<dbReference type="InterPro" id="IPR016120">
    <property type="entry name" value="Sig_transdc_His_kin_SpoOB"/>
</dbReference>
<dbReference type="KEGG" id="din:Selin_1767"/>
<feature type="domain" description="Histidine kinase" evidence="15">
    <location>
        <begin position="316"/>
        <end position="511"/>
    </location>
</feature>
<evidence type="ECO:0000256" key="7">
    <source>
        <dbReference type="ARBA" id="ARBA00022692"/>
    </source>
</evidence>
<protein>
    <recommendedName>
        <fullName evidence="3">histidine kinase</fullName>
        <ecNumber evidence="3">2.7.13.3</ecNumber>
    </recommendedName>
</protein>
<dbReference type="Pfam" id="PF00989">
    <property type="entry name" value="PAS"/>
    <property type="match status" value="1"/>
</dbReference>
<dbReference type="InterPro" id="IPR035965">
    <property type="entry name" value="PAS-like_dom_sf"/>
</dbReference>
<keyword evidence="12" id="KW-0902">Two-component regulatory system</keyword>
<dbReference type="InterPro" id="IPR004358">
    <property type="entry name" value="Sig_transdc_His_kin-like_C"/>
</dbReference>
<dbReference type="Gene3D" id="3.30.565.10">
    <property type="entry name" value="Histidine kinase-like ATPase, C-terminal domain"/>
    <property type="match status" value="1"/>
</dbReference>
<dbReference type="InterPro" id="IPR033463">
    <property type="entry name" value="sCache_3"/>
</dbReference>
<dbReference type="InterPro" id="IPR036890">
    <property type="entry name" value="HATPase_C_sf"/>
</dbReference>
<evidence type="ECO:0000256" key="4">
    <source>
        <dbReference type="ARBA" id="ARBA00022475"/>
    </source>
</evidence>
<evidence type="ECO:0000256" key="13">
    <source>
        <dbReference type="ARBA" id="ARBA00023136"/>
    </source>
</evidence>
<keyword evidence="7 14" id="KW-0812">Transmembrane</keyword>
<keyword evidence="17" id="KW-1185">Reference proteome</keyword>
<dbReference type="InterPro" id="IPR000014">
    <property type="entry name" value="PAS"/>
</dbReference>
<evidence type="ECO:0000256" key="6">
    <source>
        <dbReference type="ARBA" id="ARBA00022679"/>
    </source>
</evidence>
<dbReference type="InterPro" id="IPR005467">
    <property type="entry name" value="His_kinase_dom"/>
</dbReference>
<reference evidence="16 17" key="1">
    <citation type="submission" date="2010-12" db="EMBL/GenBank/DDBJ databases">
        <title>Complete sequence of Desulfurispirillum indicum S5.</title>
        <authorList>
            <consortium name="US DOE Joint Genome Institute"/>
            <person name="Lucas S."/>
            <person name="Copeland A."/>
            <person name="Lapidus A."/>
            <person name="Cheng J.-F."/>
            <person name="Goodwin L."/>
            <person name="Pitluck S."/>
            <person name="Chertkov O."/>
            <person name="Held B."/>
            <person name="Detter J.C."/>
            <person name="Han C."/>
            <person name="Tapia R."/>
            <person name="Land M."/>
            <person name="Hauser L."/>
            <person name="Kyrpides N."/>
            <person name="Ivanova N."/>
            <person name="Mikhailova N."/>
            <person name="Haggblom M."/>
            <person name="Rauschenbach I."/>
            <person name="Bini E."/>
            <person name="Woyke T."/>
        </authorList>
    </citation>
    <scope>NUCLEOTIDE SEQUENCE [LARGE SCALE GENOMIC DNA]</scope>
    <source>
        <strain evidence="17">ATCC BAA-1389 / DSM 22839 / S5</strain>
    </source>
</reference>
<evidence type="ECO:0000256" key="1">
    <source>
        <dbReference type="ARBA" id="ARBA00000085"/>
    </source>
</evidence>
<comment type="subcellular location">
    <subcellularLocation>
        <location evidence="2">Cell membrane</location>
        <topology evidence="2">Multi-pass membrane protein</topology>
    </subcellularLocation>
</comment>
<evidence type="ECO:0000256" key="14">
    <source>
        <dbReference type="SAM" id="Phobius"/>
    </source>
</evidence>
<name>E6W175_DESIS</name>
<dbReference type="InterPro" id="IPR003594">
    <property type="entry name" value="HATPase_dom"/>
</dbReference>
<evidence type="ECO:0000256" key="3">
    <source>
        <dbReference type="ARBA" id="ARBA00012438"/>
    </source>
</evidence>
<dbReference type="GO" id="GO:0006355">
    <property type="term" value="P:regulation of DNA-templated transcription"/>
    <property type="evidence" value="ECO:0007669"/>
    <property type="project" value="InterPro"/>
</dbReference>
<evidence type="ECO:0000256" key="5">
    <source>
        <dbReference type="ARBA" id="ARBA00022553"/>
    </source>
</evidence>
<dbReference type="EC" id="2.7.13.3" evidence="3"/>
<organism evidence="16 17">
    <name type="scientific">Desulfurispirillum indicum (strain ATCC BAA-1389 / DSM 22839 / S5)</name>
    <dbReference type="NCBI Taxonomy" id="653733"/>
    <lineage>
        <taxon>Bacteria</taxon>
        <taxon>Pseudomonadati</taxon>
        <taxon>Chrysiogenota</taxon>
        <taxon>Chrysiogenia</taxon>
        <taxon>Chrysiogenales</taxon>
        <taxon>Chrysiogenaceae</taxon>
        <taxon>Desulfurispirillum</taxon>
    </lineage>
</organism>
<evidence type="ECO:0000256" key="11">
    <source>
        <dbReference type="ARBA" id="ARBA00022989"/>
    </source>
</evidence>
<dbReference type="SUPFAM" id="SSF103190">
    <property type="entry name" value="Sensory domain-like"/>
    <property type="match status" value="1"/>
</dbReference>
<dbReference type="Pfam" id="PF02518">
    <property type="entry name" value="HATPase_c"/>
    <property type="match status" value="1"/>
</dbReference>
<keyword evidence="5" id="KW-0597">Phosphoprotein</keyword>
<sequence>MLLIILVGLIGALFSDFTKNLLHDQMSSKALDLAHSVAKNPLIRQGIEQGDSRSVQDFAESLRMTVGAEYIVVGDRNEIRLSHPNPQRIGQRFLGGDLGPALNEGLAYVSSAIGSLGPSLRGIVPVRDAQEQIIGFVAVGYLTSDMDLMVRRQQMEILGYILVVLLFGLMGAAVISSGLKAAIMGLEVYEIAALFHERNAIISAIREGIIAINGAGTITYANRAAYAYLGMDQQTSFHGLPLDDVHSCSELRQIVKNREQQLDREMILANRVMVVNILPLEDPRTGMVISFRPKDELDRLAQELTHMHAYSELLRSQTHEYSNKMHTIAGLIQLEAYQEALDLVINEASGYENLVRSLVCAVPDPVIAGLILGKYNRACELKVSLAFDPQNSFSDVPSQVNRESLVTIIGNLLDNAFDAARDQQGHPARVSLYLTDLGPDLVIEVEDSGSGVAESIARTLFQRGVTTKSGRGRGVGLVLVKQAVEQLGGEIIFGAGELGGALFTVIIPKVHQQEKANDPRNPHSHRR</sequence>